<comment type="caution">
    <text evidence="2">The sequence shown here is derived from an EMBL/GenBank/DDBJ whole genome shotgun (WGS) entry which is preliminary data.</text>
</comment>
<dbReference type="OrthoDB" id="2671574at2759"/>
<dbReference type="GeneID" id="19202153"/>
<evidence type="ECO:0000313" key="2">
    <source>
        <dbReference type="EMBL" id="EIW78032.1"/>
    </source>
</evidence>
<reference evidence="3" key="1">
    <citation type="journal article" date="2012" name="Science">
        <title>The Paleozoic origin of enzymatic lignin decomposition reconstructed from 31 fungal genomes.</title>
        <authorList>
            <person name="Floudas D."/>
            <person name="Binder M."/>
            <person name="Riley R."/>
            <person name="Barry K."/>
            <person name="Blanchette R.A."/>
            <person name="Henrissat B."/>
            <person name="Martinez A.T."/>
            <person name="Otillar R."/>
            <person name="Spatafora J.W."/>
            <person name="Yadav J.S."/>
            <person name="Aerts A."/>
            <person name="Benoit I."/>
            <person name="Boyd A."/>
            <person name="Carlson A."/>
            <person name="Copeland A."/>
            <person name="Coutinho P.M."/>
            <person name="de Vries R.P."/>
            <person name="Ferreira P."/>
            <person name="Findley K."/>
            <person name="Foster B."/>
            <person name="Gaskell J."/>
            <person name="Glotzer D."/>
            <person name="Gorecki P."/>
            <person name="Heitman J."/>
            <person name="Hesse C."/>
            <person name="Hori C."/>
            <person name="Igarashi K."/>
            <person name="Jurgens J.A."/>
            <person name="Kallen N."/>
            <person name="Kersten P."/>
            <person name="Kohler A."/>
            <person name="Kuees U."/>
            <person name="Kumar T.K.A."/>
            <person name="Kuo A."/>
            <person name="LaButti K."/>
            <person name="Larrondo L.F."/>
            <person name="Lindquist E."/>
            <person name="Ling A."/>
            <person name="Lombard V."/>
            <person name="Lucas S."/>
            <person name="Lundell T."/>
            <person name="Martin R."/>
            <person name="McLaughlin D.J."/>
            <person name="Morgenstern I."/>
            <person name="Morin E."/>
            <person name="Murat C."/>
            <person name="Nagy L.G."/>
            <person name="Nolan M."/>
            <person name="Ohm R.A."/>
            <person name="Patyshakuliyeva A."/>
            <person name="Rokas A."/>
            <person name="Ruiz-Duenas F.J."/>
            <person name="Sabat G."/>
            <person name="Salamov A."/>
            <person name="Samejima M."/>
            <person name="Schmutz J."/>
            <person name="Slot J.C."/>
            <person name="St John F."/>
            <person name="Stenlid J."/>
            <person name="Sun H."/>
            <person name="Sun S."/>
            <person name="Syed K."/>
            <person name="Tsang A."/>
            <person name="Wiebenga A."/>
            <person name="Young D."/>
            <person name="Pisabarro A."/>
            <person name="Eastwood D.C."/>
            <person name="Martin F."/>
            <person name="Cullen D."/>
            <person name="Grigoriev I.V."/>
            <person name="Hibbett D.S."/>
        </authorList>
    </citation>
    <scope>NUCLEOTIDE SEQUENCE [LARGE SCALE GENOMIC DNA]</scope>
    <source>
        <strain evidence="3">RWD-64-598 SS2</strain>
    </source>
</reference>
<feature type="transmembrane region" description="Helical" evidence="1">
    <location>
        <begin position="75"/>
        <end position="93"/>
    </location>
</feature>
<proteinExistence type="predicted"/>
<evidence type="ECO:0000256" key="1">
    <source>
        <dbReference type="SAM" id="Phobius"/>
    </source>
</evidence>
<evidence type="ECO:0000313" key="3">
    <source>
        <dbReference type="Proteomes" id="UP000053558"/>
    </source>
</evidence>
<keyword evidence="1" id="KW-1133">Transmembrane helix</keyword>
<feature type="transmembrane region" description="Helical" evidence="1">
    <location>
        <begin position="105"/>
        <end position="127"/>
    </location>
</feature>
<feature type="transmembrane region" description="Helical" evidence="1">
    <location>
        <begin position="229"/>
        <end position="250"/>
    </location>
</feature>
<feature type="transmembrane region" description="Helical" evidence="1">
    <location>
        <begin position="160"/>
        <end position="178"/>
    </location>
</feature>
<feature type="transmembrane region" description="Helical" evidence="1">
    <location>
        <begin position="205"/>
        <end position="223"/>
    </location>
</feature>
<dbReference type="RefSeq" id="XP_007772301.1">
    <property type="nucleotide sequence ID" value="XM_007774111.1"/>
</dbReference>
<organism evidence="2 3">
    <name type="scientific">Coniophora puteana (strain RWD-64-598)</name>
    <name type="common">Brown rot fungus</name>
    <dbReference type="NCBI Taxonomy" id="741705"/>
    <lineage>
        <taxon>Eukaryota</taxon>
        <taxon>Fungi</taxon>
        <taxon>Dikarya</taxon>
        <taxon>Basidiomycota</taxon>
        <taxon>Agaricomycotina</taxon>
        <taxon>Agaricomycetes</taxon>
        <taxon>Agaricomycetidae</taxon>
        <taxon>Boletales</taxon>
        <taxon>Coniophorineae</taxon>
        <taxon>Coniophoraceae</taxon>
        <taxon>Coniophora</taxon>
    </lineage>
</organism>
<gene>
    <name evidence="2" type="ORF">CONPUDRAFT_146091</name>
</gene>
<dbReference type="AlphaFoldDB" id="A0A5M3MFN8"/>
<dbReference type="Proteomes" id="UP000053558">
    <property type="component" value="Unassembled WGS sequence"/>
</dbReference>
<accession>A0A5M3MFN8</accession>
<dbReference type="EMBL" id="JH711583">
    <property type="protein sequence ID" value="EIW78032.1"/>
    <property type="molecule type" value="Genomic_DNA"/>
</dbReference>
<dbReference type="KEGG" id="cput:CONPUDRAFT_146091"/>
<sequence>MSTTLSQVNDTIIAYQQSSYCIGFLSATIAAIVIYDWSLTLGRETDRVWCRYLSIVIIFCYHLSIIHYGTGLSQFYSWSNCIVYIASDAIMVFRIHAMFPKSKPILALILVAFIGVIVVNIVGYIPASENKEEDESLQLMRLCVESNLWNYKTFVSMTRVPRVVFEALLLSLALGGYYRHAAERRKNIGIWSVNAWIKLLMEQSIVYFAVAVGCDTIIIASGYSSQENMTSFGAILASLQGYLLAPRLLLSFRGHQSKPMHSRDNSADSTLSFIKHARTPSDMLYQLPTIARASMVSSLAK</sequence>
<keyword evidence="3" id="KW-1185">Reference proteome</keyword>
<protein>
    <submittedName>
        <fullName evidence="2">Uncharacterized protein</fullName>
    </submittedName>
</protein>
<keyword evidence="1" id="KW-0812">Transmembrane</keyword>
<name>A0A5M3MFN8_CONPW</name>
<feature type="transmembrane region" description="Helical" evidence="1">
    <location>
        <begin position="49"/>
        <end position="69"/>
    </location>
</feature>
<keyword evidence="1" id="KW-0472">Membrane</keyword>
<feature type="transmembrane region" description="Helical" evidence="1">
    <location>
        <begin position="12"/>
        <end position="37"/>
    </location>
</feature>